<evidence type="ECO:0000259" key="2">
    <source>
        <dbReference type="PROSITE" id="PS50887"/>
    </source>
</evidence>
<dbReference type="EMBL" id="QVTD01000005">
    <property type="protein sequence ID" value="RFU63710.1"/>
    <property type="molecule type" value="Genomic_DNA"/>
</dbReference>
<dbReference type="OrthoDB" id="9759607at2"/>
<dbReference type="InterPro" id="IPR043128">
    <property type="entry name" value="Rev_trsase/Diguanyl_cyclase"/>
</dbReference>
<sequence length="246" mass="28162">MHDSGGFLFWIPLLYISIFLSLDKKKALPFSLVIHTVSAATAVFAFIHFDYQEDITRILLNFFISQYVFIFALFYIQELFKVYLINQELEQIASTDHLTSLPNRRKIDDILTKQFEDAIPGAFSIILLDIDHFKSINDTHGHDVGDNVLKEISSLLKKYKQETYFFGRWGGEEFILILTGDYKPEEEAERIRLMIGSHSFTGVELVTASFGATTYTQGDDKHSLLTRADAALYQAKENGRNQVQSL</sequence>
<name>A0A372LEI1_9BACI</name>
<evidence type="ECO:0000256" key="1">
    <source>
        <dbReference type="SAM" id="Phobius"/>
    </source>
</evidence>
<dbReference type="CDD" id="cd01949">
    <property type="entry name" value="GGDEF"/>
    <property type="match status" value="1"/>
</dbReference>
<dbReference type="FunFam" id="3.30.70.270:FF:000001">
    <property type="entry name" value="Diguanylate cyclase domain protein"/>
    <property type="match status" value="1"/>
</dbReference>
<dbReference type="Gene3D" id="3.30.70.270">
    <property type="match status" value="1"/>
</dbReference>
<keyword evidence="4" id="KW-1185">Reference proteome</keyword>
<dbReference type="InterPro" id="IPR050469">
    <property type="entry name" value="Diguanylate_Cyclase"/>
</dbReference>
<keyword evidence="1" id="KW-0812">Transmembrane</keyword>
<keyword evidence="1" id="KW-1133">Transmembrane helix</keyword>
<dbReference type="InterPro" id="IPR029787">
    <property type="entry name" value="Nucleotide_cyclase"/>
</dbReference>
<dbReference type="PANTHER" id="PTHR45138:SF9">
    <property type="entry name" value="DIGUANYLATE CYCLASE DGCM-RELATED"/>
    <property type="match status" value="1"/>
</dbReference>
<evidence type="ECO:0000313" key="4">
    <source>
        <dbReference type="Proteomes" id="UP000262939"/>
    </source>
</evidence>
<proteinExistence type="predicted"/>
<dbReference type="SUPFAM" id="SSF55073">
    <property type="entry name" value="Nucleotide cyclase"/>
    <property type="match status" value="1"/>
</dbReference>
<evidence type="ECO:0000313" key="3">
    <source>
        <dbReference type="EMBL" id="RFU63710.1"/>
    </source>
</evidence>
<organism evidence="3 4">
    <name type="scientific">Peribacillus glennii</name>
    <dbReference type="NCBI Taxonomy" id="2303991"/>
    <lineage>
        <taxon>Bacteria</taxon>
        <taxon>Bacillati</taxon>
        <taxon>Bacillota</taxon>
        <taxon>Bacilli</taxon>
        <taxon>Bacillales</taxon>
        <taxon>Bacillaceae</taxon>
        <taxon>Peribacillus</taxon>
    </lineage>
</organism>
<dbReference type="PANTHER" id="PTHR45138">
    <property type="entry name" value="REGULATORY COMPONENTS OF SENSORY TRANSDUCTION SYSTEM"/>
    <property type="match status" value="1"/>
</dbReference>
<dbReference type="RefSeq" id="WP_117322349.1">
    <property type="nucleotide sequence ID" value="NZ_QVTD01000005.1"/>
</dbReference>
<reference evidence="3 4" key="1">
    <citation type="submission" date="2018-08" db="EMBL/GenBank/DDBJ databases">
        <title>Bacillus chawlae sp. nov., Bacillus glennii sp. nov., and Bacillus saganii sp. nov. Isolated from the Vehicle Assembly Building at Kennedy Space Center where the Viking Spacecraft were Assembled.</title>
        <authorList>
            <person name="Seuylemezian A."/>
            <person name="Vaishampayan P."/>
        </authorList>
    </citation>
    <scope>NUCLEOTIDE SEQUENCE [LARGE SCALE GENOMIC DNA]</scope>
    <source>
        <strain evidence="3 4">V44-8</strain>
    </source>
</reference>
<dbReference type="Pfam" id="PF00990">
    <property type="entry name" value="GGDEF"/>
    <property type="match status" value="1"/>
</dbReference>
<feature type="transmembrane region" description="Helical" evidence="1">
    <location>
        <begin position="6"/>
        <end position="22"/>
    </location>
</feature>
<dbReference type="SMART" id="SM00267">
    <property type="entry name" value="GGDEF"/>
    <property type="match status" value="1"/>
</dbReference>
<accession>A0A372LEI1</accession>
<dbReference type="Proteomes" id="UP000262939">
    <property type="component" value="Unassembled WGS sequence"/>
</dbReference>
<feature type="domain" description="GGDEF" evidence="2">
    <location>
        <begin position="121"/>
        <end position="246"/>
    </location>
</feature>
<keyword evidence="1" id="KW-0472">Membrane</keyword>
<dbReference type="NCBIfam" id="TIGR00254">
    <property type="entry name" value="GGDEF"/>
    <property type="match status" value="1"/>
</dbReference>
<feature type="transmembrane region" description="Helical" evidence="1">
    <location>
        <begin position="29"/>
        <end position="49"/>
    </location>
</feature>
<dbReference type="InterPro" id="IPR000160">
    <property type="entry name" value="GGDEF_dom"/>
</dbReference>
<feature type="transmembrane region" description="Helical" evidence="1">
    <location>
        <begin position="55"/>
        <end position="76"/>
    </location>
</feature>
<gene>
    <name evidence="3" type="ORF">D0466_09545</name>
</gene>
<dbReference type="AlphaFoldDB" id="A0A372LEI1"/>
<dbReference type="GO" id="GO:0052621">
    <property type="term" value="F:diguanylate cyclase activity"/>
    <property type="evidence" value="ECO:0007669"/>
    <property type="project" value="TreeGrafter"/>
</dbReference>
<dbReference type="PROSITE" id="PS50887">
    <property type="entry name" value="GGDEF"/>
    <property type="match status" value="1"/>
</dbReference>
<comment type="caution">
    <text evidence="3">The sequence shown here is derived from an EMBL/GenBank/DDBJ whole genome shotgun (WGS) entry which is preliminary data.</text>
</comment>
<protein>
    <submittedName>
        <fullName evidence="3">GGDEF domain-containing protein</fullName>
    </submittedName>
</protein>